<evidence type="ECO:0000256" key="1">
    <source>
        <dbReference type="SAM" id="Phobius"/>
    </source>
</evidence>
<feature type="domain" description="EamA" evidence="2">
    <location>
        <begin position="18"/>
        <end position="126"/>
    </location>
</feature>
<comment type="caution">
    <text evidence="3">The sequence shown here is derived from an EMBL/GenBank/DDBJ whole genome shotgun (WGS) entry which is preliminary data.</text>
</comment>
<gene>
    <name evidence="3" type="ORF">TCAL_02632</name>
</gene>
<protein>
    <recommendedName>
        <fullName evidence="2">EamA domain-containing protein</fullName>
    </recommendedName>
</protein>
<dbReference type="STRING" id="6832.A0A553NG43"/>
<feature type="transmembrane region" description="Helical" evidence="1">
    <location>
        <begin position="183"/>
        <end position="205"/>
    </location>
</feature>
<feature type="transmembrane region" description="Helical" evidence="1">
    <location>
        <begin position="212"/>
        <end position="235"/>
    </location>
</feature>
<dbReference type="AlphaFoldDB" id="A0A553NG43"/>
<keyword evidence="1" id="KW-0472">Membrane</keyword>
<name>A0A553NG43_TIGCA</name>
<accession>A0A553NG43</accession>
<feature type="transmembrane region" description="Helical" evidence="1">
    <location>
        <begin position="84"/>
        <end position="103"/>
    </location>
</feature>
<feature type="transmembrane region" description="Helical" evidence="1">
    <location>
        <begin position="56"/>
        <end position="78"/>
    </location>
</feature>
<organism evidence="3 4">
    <name type="scientific">Tigriopus californicus</name>
    <name type="common">Marine copepod</name>
    <dbReference type="NCBI Taxonomy" id="6832"/>
    <lineage>
        <taxon>Eukaryota</taxon>
        <taxon>Metazoa</taxon>
        <taxon>Ecdysozoa</taxon>
        <taxon>Arthropoda</taxon>
        <taxon>Crustacea</taxon>
        <taxon>Multicrustacea</taxon>
        <taxon>Hexanauplia</taxon>
        <taxon>Copepoda</taxon>
        <taxon>Harpacticoida</taxon>
        <taxon>Harpacticidae</taxon>
        <taxon>Tigriopus</taxon>
    </lineage>
</organism>
<keyword evidence="1" id="KW-0812">Transmembrane</keyword>
<feature type="transmembrane region" description="Helical" evidence="1">
    <location>
        <begin position="251"/>
        <end position="269"/>
    </location>
</feature>
<keyword evidence="4" id="KW-1185">Reference proteome</keyword>
<evidence type="ECO:0000259" key="2">
    <source>
        <dbReference type="Pfam" id="PF00892"/>
    </source>
</evidence>
<dbReference type="SUPFAM" id="SSF103481">
    <property type="entry name" value="Multidrug resistance efflux transporter EmrE"/>
    <property type="match status" value="2"/>
</dbReference>
<reference evidence="3 4" key="1">
    <citation type="journal article" date="2018" name="Nat. Ecol. Evol.">
        <title>Genomic signatures of mitonuclear coevolution across populations of Tigriopus californicus.</title>
        <authorList>
            <person name="Barreto F.S."/>
            <person name="Watson E.T."/>
            <person name="Lima T.G."/>
            <person name="Willett C.S."/>
            <person name="Edmands S."/>
            <person name="Li W."/>
            <person name="Burton R.S."/>
        </authorList>
    </citation>
    <scope>NUCLEOTIDE SEQUENCE [LARGE SCALE GENOMIC DNA]</scope>
    <source>
        <strain evidence="3 4">San Diego</strain>
    </source>
</reference>
<dbReference type="PANTHER" id="PTHR22911">
    <property type="entry name" value="ACYL-MALONYL CONDENSING ENZYME-RELATED"/>
    <property type="match status" value="1"/>
</dbReference>
<feature type="transmembrane region" description="Helical" evidence="1">
    <location>
        <begin position="112"/>
        <end position="132"/>
    </location>
</feature>
<sequence>MAANCITVANNYAVTIFTIESVEFLFIRTPLQMLICGGIAGMLGNRFVPSSCMGKILVASVSFAWAFAIFFAVTAVRLLPVGEFVVLVYTSPIMTVICSAILLKTKPSILKALLLIVLLVGTILVVQPPILFQKEHSEPSGTKTPNVKNQTLSTNEYKELVAKLSILEDDETVGHLQEIYPHYWMGVIMSLGCSFCVGIGHVLVAKNEEVTVLVLNFYVGLFSGIIALICSFSHMENRIFTEISAISTDQWIVMVVFSILVLASMQLIFLANKLATPTLTAMFRSMEIVITLIMDVVLFNDVPGWLSLLGTCLVLTSVLMMPFLDHVIAQLSIKIRSWTRRSSVPVKLSESDDNPF</sequence>
<feature type="transmembrane region" description="Helical" evidence="1">
    <location>
        <begin position="305"/>
        <end position="324"/>
    </location>
</feature>
<dbReference type="InterPro" id="IPR037185">
    <property type="entry name" value="EmrE-like"/>
</dbReference>
<dbReference type="GO" id="GO:0016020">
    <property type="term" value="C:membrane"/>
    <property type="evidence" value="ECO:0007669"/>
    <property type="project" value="InterPro"/>
</dbReference>
<keyword evidence="1" id="KW-1133">Transmembrane helix</keyword>
<dbReference type="EMBL" id="VCGU01000458">
    <property type="protein sequence ID" value="TRY64391.1"/>
    <property type="molecule type" value="Genomic_DNA"/>
</dbReference>
<dbReference type="InterPro" id="IPR000620">
    <property type="entry name" value="EamA_dom"/>
</dbReference>
<dbReference type="Pfam" id="PF00892">
    <property type="entry name" value="EamA"/>
    <property type="match status" value="2"/>
</dbReference>
<dbReference type="OrthoDB" id="306876at2759"/>
<evidence type="ECO:0000313" key="3">
    <source>
        <dbReference type="EMBL" id="TRY64391.1"/>
    </source>
</evidence>
<dbReference type="Proteomes" id="UP000318571">
    <property type="component" value="Chromosome 10"/>
</dbReference>
<proteinExistence type="predicted"/>
<evidence type="ECO:0000313" key="4">
    <source>
        <dbReference type="Proteomes" id="UP000318571"/>
    </source>
</evidence>
<feature type="domain" description="EamA" evidence="2">
    <location>
        <begin position="185"/>
        <end position="321"/>
    </location>
</feature>